<dbReference type="AlphaFoldDB" id="A0A090QLH5"/>
<sequence length="45" mass="4928">MRVGETQLWANITLWAAEELHLKVGDAVFAQIKGVSVTQDDLAAM</sequence>
<dbReference type="InterPro" id="IPR005116">
    <property type="entry name" value="Transp-assoc_OB_typ1"/>
</dbReference>
<evidence type="ECO:0000313" key="5">
    <source>
        <dbReference type="Proteomes" id="UP000029227"/>
    </source>
</evidence>
<gene>
    <name evidence="4" type="ORF">JCM19237_5567</name>
</gene>
<keyword evidence="1 2" id="KW-0500">Molybdenum</keyword>
<dbReference type="InterPro" id="IPR004606">
    <property type="entry name" value="Mop_domain"/>
</dbReference>
<keyword evidence="4" id="KW-0547">Nucleotide-binding</keyword>
<protein>
    <submittedName>
        <fullName evidence="4">Molybdenum transport ATP-binding protein ModC</fullName>
    </submittedName>
</protein>
<comment type="caution">
    <text evidence="4">The sequence shown here is derived from an EMBL/GenBank/DDBJ whole genome shotgun (WGS) entry which is preliminary data.</text>
</comment>
<dbReference type="Gene3D" id="2.40.50.100">
    <property type="match status" value="1"/>
</dbReference>
<dbReference type="Pfam" id="PF03459">
    <property type="entry name" value="TOBE"/>
    <property type="match status" value="1"/>
</dbReference>
<feature type="domain" description="Mop" evidence="3">
    <location>
        <begin position="1"/>
        <end position="41"/>
    </location>
</feature>
<evidence type="ECO:0000313" key="4">
    <source>
        <dbReference type="EMBL" id="GAL02674.1"/>
    </source>
</evidence>
<dbReference type="SUPFAM" id="SSF50331">
    <property type="entry name" value="MOP-like"/>
    <property type="match status" value="1"/>
</dbReference>
<proteinExistence type="predicted"/>
<dbReference type="Proteomes" id="UP000029227">
    <property type="component" value="Unassembled WGS sequence"/>
</dbReference>
<name>A0A090QLH5_9GAMM</name>
<accession>A0A090QLH5</accession>
<dbReference type="GO" id="GO:0005524">
    <property type="term" value="F:ATP binding"/>
    <property type="evidence" value="ECO:0007669"/>
    <property type="project" value="UniProtKB-KW"/>
</dbReference>
<evidence type="ECO:0000256" key="1">
    <source>
        <dbReference type="ARBA" id="ARBA00022505"/>
    </source>
</evidence>
<dbReference type="eggNOG" id="COG4148">
    <property type="taxonomic scope" value="Bacteria"/>
</dbReference>
<dbReference type="PROSITE" id="PS51866">
    <property type="entry name" value="MOP"/>
    <property type="match status" value="1"/>
</dbReference>
<dbReference type="EMBL" id="BBMN01000001">
    <property type="protein sequence ID" value="GAL02674.1"/>
    <property type="molecule type" value="Genomic_DNA"/>
</dbReference>
<keyword evidence="4" id="KW-0067">ATP-binding</keyword>
<organism evidence="4 5">
    <name type="scientific">Photobacterium aphoticum</name>
    <dbReference type="NCBI Taxonomy" id="754436"/>
    <lineage>
        <taxon>Bacteria</taxon>
        <taxon>Pseudomonadati</taxon>
        <taxon>Pseudomonadota</taxon>
        <taxon>Gammaproteobacteria</taxon>
        <taxon>Vibrionales</taxon>
        <taxon>Vibrionaceae</taxon>
        <taxon>Photobacterium</taxon>
    </lineage>
</organism>
<reference evidence="4 5" key="1">
    <citation type="journal article" date="2014" name="Genome Announc.">
        <title>Draft Genome Sequences of Two Vibrionaceae Species, Vibrio ponticus C121 and Photobacterium aphoticum C119, Isolated as Coral Reef Microbiota.</title>
        <authorList>
            <person name="Al-saari N."/>
            <person name="Meirelles P.M."/>
            <person name="Mino S."/>
            <person name="Suda W."/>
            <person name="Oshima K."/>
            <person name="Hattori M."/>
            <person name="Ohkuma M."/>
            <person name="Thompson F.L."/>
            <person name="Gomez-Gil B."/>
            <person name="Sawabe T."/>
            <person name="Sawabe T."/>
        </authorList>
    </citation>
    <scope>NUCLEOTIDE SEQUENCE [LARGE SCALE GENOMIC DNA]</scope>
    <source>
        <strain evidence="4 5">JCM 19237</strain>
    </source>
</reference>
<dbReference type="GO" id="GO:0015689">
    <property type="term" value="P:molybdate ion transport"/>
    <property type="evidence" value="ECO:0007669"/>
    <property type="project" value="InterPro"/>
</dbReference>
<evidence type="ECO:0000259" key="3">
    <source>
        <dbReference type="PROSITE" id="PS51866"/>
    </source>
</evidence>
<dbReference type="InterPro" id="IPR008995">
    <property type="entry name" value="Mo/tungstate-bd_C_term_dom"/>
</dbReference>
<evidence type="ECO:0000256" key="2">
    <source>
        <dbReference type="PROSITE-ProRule" id="PRU01213"/>
    </source>
</evidence>
<dbReference type="STRING" id="754436.JCM19237_5567"/>